<proteinExistence type="inferred from homology"/>
<evidence type="ECO:0000256" key="2">
    <source>
        <dbReference type="ARBA" id="ARBA00023054"/>
    </source>
</evidence>
<evidence type="ECO:0000256" key="1">
    <source>
        <dbReference type="ARBA" id="ARBA00006190"/>
    </source>
</evidence>
<dbReference type="GO" id="GO:0005771">
    <property type="term" value="C:multivesicular body"/>
    <property type="evidence" value="ECO:0007669"/>
    <property type="project" value="TreeGrafter"/>
</dbReference>
<dbReference type="GO" id="GO:0032511">
    <property type="term" value="P:late endosome to vacuole transport via multivesicular body sorting pathway"/>
    <property type="evidence" value="ECO:0007669"/>
    <property type="project" value="TreeGrafter"/>
</dbReference>
<comment type="similarity">
    <text evidence="1">Belongs to the SNF7 family.</text>
</comment>
<evidence type="ECO:0000313" key="6">
    <source>
        <dbReference type="Proteomes" id="UP000663879"/>
    </source>
</evidence>
<gene>
    <name evidence="5" type="ORF">OXX778_LOCUS9840</name>
</gene>
<dbReference type="InterPro" id="IPR005024">
    <property type="entry name" value="Snf7_fam"/>
</dbReference>
<sequence length="222" mass="25368">MNRIFGSRKPAAPAPNLNDCIANIDNRGESIEKKIQKLDQEIAKYTDQMKKMRDGPAKQAVKQKALRILKQKKVYESQREMLYNQSFNIEQQNMAIQSMKDTQTTMNAMQIGLKEMKREFKKVNINKIEDLQDEMEDILEQANEVQDVMSRTYGMPEVDDDELLAELDGIANEMAEDTDTSYLDAPSVPVREPGAESFNINKDGVQVDEFGLPKLPQAINKY</sequence>
<dbReference type="PANTHER" id="PTHR22761">
    <property type="entry name" value="CHARGED MULTIVESICULAR BODY PROTEIN"/>
    <property type="match status" value="1"/>
</dbReference>
<feature type="coiled-coil region" evidence="4">
    <location>
        <begin position="121"/>
        <end position="148"/>
    </location>
</feature>
<reference evidence="5" key="1">
    <citation type="submission" date="2021-02" db="EMBL/GenBank/DDBJ databases">
        <authorList>
            <person name="Nowell W R."/>
        </authorList>
    </citation>
    <scope>NUCLEOTIDE SEQUENCE</scope>
    <source>
        <strain evidence="5">Ploen Becks lab</strain>
    </source>
</reference>
<dbReference type="AlphaFoldDB" id="A0A813XDN0"/>
<name>A0A813XDN0_9BILA</name>
<organism evidence="5 6">
    <name type="scientific">Brachionus calyciflorus</name>
    <dbReference type="NCBI Taxonomy" id="104777"/>
    <lineage>
        <taxon>Eukaryota</taxon>
        <taxon>Metazoa</taxon>
        <taxon>Spiralia</taxon>
        <taxon>Gnathifera</taxon>
        <taxon>Rotifera</taxon>
        <taxon>Eurotatoria</taxon>
        <taxon>Monogononta</taxon>
        <taxon>Pseudotrocha</taxon>
        <taxon>Ploima</taxon>
        <taxon>Brachionidae</taxon>
        <taxon>Brachionus</taxon>
    </lineage>
</organism>
<protein>
    <recommendedName>
        <fullName evidence="3">Charged multivesicular body protein 5</fullName>
    </recommendedName>
</protein>
<evidence type="ECO:0000256" key="4">
    <source>
        <dbReference type="SAM" id="Coils"/>
    </source>
</evidence>
<dbReference type="GO" id="GO:0006900">
    <property type="term" value="P:vesicle budding from membrane"/>
    <property type="evidence" value="ECO:0007669"/>
    <property type="project" value="TreeGrafter"/>
</dbReference>
<keyword evidence="2 4" id="KW-0175">Coiled coil</keyword>
<keyword evidence="6" id="KW-1185">Reference proteome</keyword>
<dbReference type="Pfam" id="PF03357">
    <property type="entry name" value="Snf7"/>
    <property type="match status" value="1"/>
</dbReference>
<comment type="caution">
    <text evidence="5">The sequence shown here is derived from an EMBL/GenBank/DDBJ whole genome shotgun (WGS) entry which is preliminary data.</text>
</comment>
<dbReference type="PANTHER" id="PTHR22761:SF12">
    <property type="entry name" value="CHARGED MULTIVESICULAR BODY PROTEIN 5"/>
    <property type="match status" value="1"/>
</dbReference>
<dbReference type="EMBL" id="CAJNOC010001488">
    <property type="protein sequence ID" value="CAF0869115.1"/>
    <property type="molecule type" value="Genomic_DNA"/>
</dbReference>
<accession>A0A813XDN0</accession>
<dbReference type="Proteomes" id="UP000663879">
    <property type="component" value="Unassembled WGS sequence"/>
</dbReference>
<evidence type="ECO:0000256" key="3">
    <source>
        <dbReference type="ARBA" id="ARBA00041078"/>
    </source>
</evidence>
<dbReference type="Gene3D" id="6.10.250.1710">
    <property type="match status" value="1"/>
</dbReference>
<feature type="coiled-coil region" evidence="4">
    <location>
        <begin position="21"/>
        <end position="55"/>
    </location>
</feature>
<dbReference type="OrthoDB" id="3973241at2759"/>
<evidence type="ECO:0000313" key="5">
    <source>
        <dbReference type="EMBL" id="CAF0869115.1"/>
    </source>
</evidence>
<dbReference type="Gene3D" id="1.10.287.1060">
    <property type="entry name" value="ESAT-6-like"/>
    <property type="match status" value="1"/>
</dbReference>